<dbReference type="OrthoDB" id="9792226at2"/>
<dbReference type="AlphaFoldDB" id="A0A1M5J912"/>
<evidence type="ECO:0000313" key="3">
    <source>
        <dbReference type="Proteomes" id="UP000243255"/>
    </source>
</evidence>
<dbReference type="Proteomes" id="UP000243255">
    <property type="component" value="Unassembled WGS sequence"/>
</dbReference>
<feature type="domain" description="DUF1540" evidence="1">
    <location>
        <begin position="64"/>
        <end position="105"/>
    </location>
</feature>
<feature type="domain" description="DUF1540" evidence="1">
    <location>
        <begin position="4"/>
        <end position="42"/>
    </location>
</feature>
<proteinExistence type="predicted"/>
<name>A0A1M5J912_9FIRM</name>
<dbReference type="RefSeq" id="WP_073123074.1">
    <property type="nucleotide sequence ID" value="NZ_BAABCH010000010.1"/>
</dbReference>
<protein>
    <recommendedName>
        <fullName evidence="1">DUF1540 domain-containing protein</fullName>
    </recommendedName>
</protein>
<accession>A0A1M5J912</accession>
<evidence type="ECO:0000313" key="2">
    <source>
        <dbReference type="EMBL" id="SHG37057.1"/>
    </source>
</evidence>
<dbReference type="Pfam" id="PF07561">
    <property type="entry name" value="DUF1540"/>
    <property type="match status" value="2"/>
</dbReference>
<sequence>MSRISCSVMNCSHNDGGTCYANRISINGKKARTSNHTCCSSFLDKSTYSTLTNNTNDDGPCAIIGCNVKTCSYNASGTVCSLNDINVNSDVGNANLYSETHCSSFKCK</sequence>
<evidence type="ECO:0000259" key="1">
    <source>
        <dbReference type="Pfam" id="PF07561"/>
    </source>
</evidence>
<reference evidence="3" key="1">
    <citation type="submission" date="2016-11" db="EMBL/GenBank/DDBJ databases">
        <authorList>
            <person name="Varghese N."/>
            <person name="Submissions S."/>
        </authorList>
    </citation>
    <scope>NUCLEOTIDE SEQUENCE [LARGE SCALE GENOMIC DNA]</scope>
    <source>
        <strain evidence="3">DSM 2635</strain>
    </source>
</reference>
<organism evidence="2 3">
    <name type="scientific">Asaccharospora irregularis DSM 2635</name>
    <dbReference type="NCBI Taxonomy" id="1121321"/>
    <lineage>
        <taxon>Bacteria</taxon>
        <taxon>Bacillati</taxon>
        <taxon>Bacillota</taxon>
        <taxon>Clostridia</taxon>
        <taxon>Peptostreptococcales</taxon>
        <taxon>Peptostreptococcaceae</taxon>
        <taxon>Asaccharospora</taxon>
    </lineage>
</organism>
<keyword evidence="3" id="KW-1185">Reference proteome</keyword>
<gene>
    <name evidence="2" type="ORF">SAMN04488530_10141</name>
</gene>
<dbReference type="InterPro" id="IPR011437">
    <property type="entry name" value="DUF1540"/>
</dbReference>
<dbReference type="EMBL" id="FQWX01000001">
    <property type="protein sequence ID" value="SHG37057.1"/>
    <property type="molecule type" value="Genomic_DNA"/>
</dbReference>